<proteinExistence type="inferred from homology"/>
<evidence type="ECO:0000256" key="8">
    <source>
        <dbReference type="SAM" id="Phobius"/>
    </source>
</evidence>
<keyword evidence="5 8" id="KW-1133">Transmembrane helix</keyword>
<feature type="transmembrane region" description="Helical" evidence="8">
    <location>
        <begin position="12"/>
        <end position="29"/>
    </location>
</feature>
<evidence type="ECO:0000313" key="9">
    <source>
        <dbReference type="EMBL" id="SCZ34736.1"/>
    </source>
</evidence>
<keyword evidence="3" id="KW-0808">Transferase</keyword>
<evidence type="ECO:0000256" key="6">
    <source>
        <dbReference type="ARBA" id="ARBA00023136"/>
    </source>
</evidence>
<evidence type="ECO:0000256" key="5">
    <source>
        <dbReference type="ARBA" id="ARBA00022989"/>
    </source>
</evidence>
<feature type="transmembrane region" description="Helical" evidence="8">
    <location>
        <begin position="136"/>
        <end position="169"/>
    </location>
</feature>
<evidence type="ECO:0008006" key="11">
    <source>
        <dbReference type="Google" id="ProtNLM"/>
    </source>
</evidence>
<feature type="transmembrane region" description="Helical" evidence="8">
    <location>
        <begin position="364"/>
        <end position="383"/>
    </location>
</feature>
<feature type="transmembrane region" description="Helical" evidence="8">
    <location>
        <begin position="316"/>
        <end position="333"/>
    </location>
</feature>
<feature type="transmembrane region" description="Helical" evidence="8">
    <location>
        <begin position="175"/>
        <end position="198"/>
    </location>
</feature>
<comment type="subcellular location">
    <subcellularLocation>
        <location evidence="1">Cell membrane</location>
        <topology evidence="1">Multi-pass membrane protein</topology>
    </subcellularLocation>
</comment>
<feature type="transmembrane region" description="Helical" evidence="8">
    <location>
        <begin position="274"/>
        <end position="296"/>
    </location>
</feature>
<comment type="similarity">
    <text evidence="7">Belongs to the glycosyltransferase 87 family.</text>
</comment>
<organism evidence="9 10">
    <name type="scientific">Afifella marina DSM 2698</name>
    <dbReference type="NCBI Taxonomy" id="1120955"/>
    <lineage>
        <taxon>Bacteria</taxon>
        <taxon>Pseudomonadati</taxon>
        <taxon>Pseudomonadota</taxon>
        <taxon>Alphaproteobacteria</taxon>
        <taxon>Hyphomicrobiales</taxon>
        <taxon>Afifellaceae</taxon>
        <taxon>Afifella</taxon>
    </lineage>
</organism>
<keyword evidence="6 8" id="KW-0472">Membrane</keyword>
<protein>
    <recommendedName>
        <fullName evidence="11">DUF2029 domain-containing protein</fullName>
    </recommendedName>
</protein>
<dbReference type="GO" id="GO:0005886">
    <property type="term" value="C:plasma membrane"/>
    <property type="evidence" value="ECO:0007669"/>
    <property type="project" value="UniProtKB-SubCell"/>
</dbReference>
<feature type="transmembrane region" description="Helical" evidence="8">
    <location>
        <begin position="96"/>
        <end position="124"/>
    </location>
</feature>
<dbReference type="AlphaFoldDB" id="A0A1G5NBG2"/>
<evidence type="ECO:0000256" key="1">
    <source>
        <dbReference type="ARBA" id="ARBA00004651"/>
    </source>
</evidence>
<sequence>MQFTILNDRRFWLLFAFAITLLGFPYGILTDWITRSGDVYSTNHPGGGDFVVFYVASEMILQGHFRDLYDPAKFSQTIIDRYGSDYEMRWLYPPHFLFFIAPIAKLPYLAAWAGFMAASFAFLAAIGRIVWGKRDIVFWLLVAPSTFLGVLLGQMSFLVGGLMIGSIFLWDRKPILAGILLGLLTIKPQYGVLIPLVLLLERRWLVIGVASATALVLIGASILVFGTAPWHAFLFGMDGANSDILTTASKKFLGLQMSVFGSARLLGADLATAALLQGLSALLAVVALVATTLSGARRDTKIAMLVTATYLVSPYVLFYDLVAPTFVALWLYFGKEREQPPGILFSALLIFVAVLSFVNGATVAFGFGSGPIAFFALAIALLLRGRAETGRNGRSLRGPLIKGKCREANAA</sequence>
<dbReference type="GO" id="GO:0016758">
    <property type="term" value="F:hexosyltransferase activity"/>
    <property type="evidence" value="ECO:0007669"/>
    <property type="project" value="InterPro"/>
</dbReference>
<dbReference type="RefSeq" id="WP_170130418.1">
    <property type="nucleotide sequence ID" value="NZ_FMVW01000003.1"/>
</dbReference>
<evidence type="ECO:0000256" key="2">
    <source>
        <dbReference type="ARBA" id="ARBA00022475"/>
    </source>
</evidence>
<dbReference type="EMBL" id="FMVW01000003">
    <property type="protein sequence ID" value="SCZ34736.1"/>
    <property type="molecule type" value="Genomic_DNA"/>
</dbReference>
<evidence type="ECO:0000256" key="4">
    <source>
        <dbReference type="ARBA" id="ARBA00022692"/>
    </source>
</evidence>
<evidence type="ECO:0000313" key="10">
    <source>
        <dbReference type="Proteomes" id="UP000199347"/>
    </source>
</evidence>
<keyword evidence="4 8" id="KW-0812">Transmembrane</keyword>
<name>A0A1G5NBG2_AFIMA</name>
<dbReference type="Pfam" id="PF09594">
    <property type="entry name" value="GT87"/>
    <property type="match status" value="1"/>
</dbReference>
<dbReference type="InterPro" id="IPR018584">
    <property type="entry name" value="GT87"/>
</dbReference>
<feature type="transmembrane region" description="Helical" evidence="8">
    <location>
        <begin position="205"/>
        <end position="228"/>
    </location>
</feature>
<keyword evidence="10" id="KW-1185">Reference proteome</keyword>
<dbReference type="STRING" id="1120955.SAMN03080610_01757"/>
<accession>A0A1G5NBG2</accession>
<evidence type="ECO:0000256" key="3">
    <source>
        <dbReference type="ARBA" id="ARBA00022679"/>
    </source>
</evidence>
<reference evidence="9 10" key="1">
    <citation type="submission" date="2016-10" db="EMBL/GenBank/DDBJ databases">
        <authorList>
            <person name="de Groot N.N."/>
        </authorList>
    </citation>
    <scope>NUCLEOTIDE SEQUENCE [LARGE SCALE GENOMIC DNA]</scope>
    <source>
        <strain evidence="9 10">DSM 2698</strain>
    </source>
</reference>
<keyword evidence="2" id="KW-1003">Cell membrane</keyword>
<evidence type="ECO:0000256" key="7">
    <source>
        <dbReference type="ARBA" id="ARBA00024033"/>
    </source>
</evidence>
<dbReference type="Proteomes" id="UP000199347">
    <property type="component" value="Unassembled WGS sequence"/>
</dbReference>
<gene>
    <name evidence="9" type="ORF">SAMN03080610_01757</name>
</gene>